<proteinExistence type="predicted"/>
<dbReference type="SMART" id="SM00382">
    <property type="entry name" value="AAA"/>
    <property type="match status" value="1"/>
</dbReference>
<evidence type="ECO:0000259" key="1">
    <source>
        <dbReference type="SMART" id="SM00382"/>
    </source>
</evidence>
<reference evidence="2 3" key="1">
    <citation type="journal article" date="2019" name="Nat. Med.">
        <title>A library of human gut bacterial isolates paired with longitudinal multiomics data enables mechanistic microbiome research.</title>
        <authorList>
            <person name="Poyet M."/>
            <person name="Groussin M."/>
            <person name="Gibbons S.M."/>
            <person name="Avila-Pacheco J."/>
            <person name="Jiang X."/>
            <person name="Kearney S.M."/>
            <person name="Perrotta A.R."/>
            <person name="Berdy B."/>
            <person name="Zhao S."/>
            <person name="Lieberman T.D."/>
            <person name="Swanson P.K."/>
            <person name="Smith M."/>
            <person name="Roesemann S."/>
            <person name="Alexander J.E."/>
            <person name="Rich S.A."/>
            <person name="Livny J."/>
            <person name="Vlamakis H."/>
            <person name="Clish C."/>
            <person name="Bullock K."/>
            <person name="Deik A."/>
            <person name="Scott J."/>
            <person name="Pierce K.A."/>
            <person name="Xavier R.J."/>
            <person name="Alm E.J."/>
        </authorList>
    </citation>
    <scope>NUCLEOTIDE SEQUENCE [LARGE SCALE GENOMIC DNA]</scope>
    <source>
        <strain evidence="2 3">BIOML-A7</strain>
    </source>
</reference>
<dbReference type="GO" id="GO:0006260">
    <property type="term" value="P:DNA replication"/>
    <property type="evidence" value="ECO:0007669"/>
    <property type="project" value="InterPro"/>
</dbReference>
<dbReference type="InterPro" id="IPR007694">
    <property type="entry name" value="DNA_helicase_DnaB-like_C"/>
</dbReference>
<evidence type="ECO:0000313" key="2">
    <source>
        <dbReference type="EMBL" id="KAA5173768.1"/>
    </source>
</evidence>
<organism evidence="2 3">
    <name type="scientific">Bacteroides fragilis</name>
    <dbReference type="NCBI Taxonomy" id="817"/>
    <lineage>
        <taxon>Bacteria</taxon>
        <taxon>Pseudomonadati</taxon>
        <taxon>Bacteroidota</taxon>
        <taxon>Bacteroidia</taxon>
        <taxon>Bacteroidales</taxon>
        <taxon>Bacteroidaceae</taxon>
        <taxon>Bacteroides</taxon>
    </lineage>
</organism>
<dbReference type="Pfam" id="PF03796">
    <property type="entry name" value="DnaB_C"/>
    <property type="match status" value="1"/>
</dbReference>
<sequence length="452" mass="51905">MMKDGMNPMSVEFLYELFATALNSETICGVVARHVKKEYLPDRAFQKILLAISTHYRNYKEPPSYAVLSQLFNGDYDTMELVNTFQESEGNNNPEVLLDMLEAYIKGVRLQMTYSEVGKLYNQSRQPEAEEKLKEYAQWLSGFTLKSSAFVNVAETFTQRFYQNRQKDMDSLNSPLAPVTRFYIPDLDVMNNGRNLRGQLTCFLASTGVGKSHLAKHIGIRANIDDGLHVLHFQLEGSEEEALDAYSGGLISKNAFYFERGKISDTEMKYFEQQVAAYKGSIIVRSFPRFNSRISTLDIKNGIAEYRKLNNRSPDIVIIDSMDLLTDASRRNWGEDHERSKRIAVANDLKDLAADERVWMVVTYQATIENRDWLNDENNVLTEYNCSESKGLARPCTHLITMNQSSAERKENVMRLHVAKARFFKKGETVKIATDYDNEVFYDAQRSMNLKR</sequence>
<comment type="caution">
    <text evidence="2">The sequence shown here is derived from an EMBL/GenBank/DDBJ whole genome shotgun (WGS) entry which is preliminary data.</text>
</comment>
<dbReference type="InterPro" id="IPR003593">
    <property type="entry name" value="AAA+_ATPase"/>
</dbReference>
<dbReference type="Proteomes" id="UP000436803">
    <property type="component" value="Unassembled WGS sequence"/>
</dbReference>
<dbReference type="AlphaFoldDB" id="A0A642KPP1"/>
<dbReference type="InterPro" id="IPR027417">
    <property type="entry name" value="P-loop_NTPase"/>
</dbReference>
<feature type="domain" description="AAA+ ATPase" evidence="1">
    <location>
        <begin position="197"/>
        <end position="428"/>
    </location>
</feature>
<protein>
    <recommendedName>
        <fullName evidence="1">AAA+ ATPase domain-containing protein</fullName>
    </recommendedName>
</protein>
<dbReference type="EMBL" id="VWAW01000008">
    <property type="protein sequence ID" value="KAA5173768.1"/>
    <property type="molecule type" value="Genomic_DNA"/>
</dbReference>
<dbReference type="SUPFAM" id="SSF52540">
    <property type="entry name" value="P-loop containing nucleoside triphosphate hydrolases"/>
    <property type="match status" value="1"/>
</dbReference>
<dbReference type="GO" id="GO:0003678">
    <property type="term" value="F:DNA helicase activity"/>
    <property type="evidence" value="ECO:0007669"/>
    <property type="project" value="InterPro"/>
</dbReference>
<dbReference type="GO" id="GO:0005524">
    <property type="term" value="F:ATP binding"/>
    <property type="evidence" value="ECO:0007669"/>
    <property type="project" value="InterPro"/>
</dbReference>
<gene>
    <name evidence="2" type="ORF">F2Z29_11235</name>
</gene>
<name>A0A642KPP1_BACFG</name>
<evidence type="ECO:0000313" key="3">
    <source>
        <dbReference type="Proteomes" id="UP000436803"/>
    </source>
</evidence>
<accession>A0A642KPP1</accession>
<dbReference type="Gene3D" id="3.40.50.300">
    <property type="entry name" value="P-loop containing nucleotide triphosphate hydrolases"/>
    <property type="match status" value="1"/>
</dbReference>